<protein>
    <recommendedName>
        <fullName evidence="4">ATP synthase protein I</fullName>
    </recommendedName>
</protein>
<sequence>MTNSQPNGPEPAVTIPGVPKQAFDLADDDRPLPDLPPLPADPRWRVAHLPFLSAVSAALVLCAASAGFFAGGAASALGAALGVLIVVVSYTMSTLVIAWADTVRPALLMPLALLTYVVKYTVLGVVLVYGISTDWTGKVALGWGVVAGVVVWTAVQAWWFTAIRRPK</sequence>
<evidence type="ECO:0008006" key="4">
    <source>
        <dbReference type="Google" id="ProtNLM"/>
    </source>
</evidence>
<comment type="caution">
    <text evidence="2">The sequence shown here is derived from an EMBL/GenBank/DDBJ whole genome shotgun (WGS) entry which is preliminary data.</text>
</comment>
<evidence type="ECO:0000313" key="3">
    <source>
        <dbReference type="Proteomes" id="UP000677082"/>
    </source>
</evidence>
<name>A0A919TBQ8_9ACTN</name>
<feature type="transmembrane region" description="Helical" evidence="1">
    <location>
        <begin position="76"/>
        <end position="100"/>
    </location>
</feature>
<dbReference type="EMBL" id="BOQN01000048">
    <property type="protein sequence ID" value="GIM91510.1"/>
    <property type="molecule type" value="Genomic_DNA"/>
</dbReference>
<feature type="transmembrane region" description="Helical" evidence="1">
    <location>
        <begin position="141"/>
        <end position="161"/>
    </location>
</feature>
<feature type="transmembrane region" description="Helical" evidence="1">
    <location>
        <begin position="49"/>
        <end position="70"/>
    </location>
</feature>
<reference evidence="2 3" key="1">
    <citation type="submission" date="2021-03" db="EMBL/GenBank/DDBJ databases">
        <title>Whole genome shotgun sequence of Actinoplanes toevensis NBRC 105298.</title>
        <authorList>
            <person name="Komaki H."/>
            <person name="Tamura T."/>
        </authorList>
    </citation>
    <scope>NUCLEOTIDE SEQUENCE [LARGE SCALE GENOMIC DNA]</scope>
    <source>
        <strain evidence="2 3">NBRC 105298</strain>
    </source>
</reference>
<dbReference type="AlphaFoldDB" id="A0A919TBQ8"/>
<feature type="transmembrane region" description="Helical" evidence="1">
    <location>
        <begin position="107"/>
        <end position="129"/>
    </location>
</feature>
<evidence type="ECO:0000313" key="2">
    <source>
        <dbReference type="EMBL" id="GIM91510.1"/>
    </source>
</evidence>
<keyword evidence="3" id="KW-1185">Reference proteome</keyword>
<keyword evidence="1" id="KW-1133">Transmembrane helix</keyword>
<evidence type="ECO:0000256" key="1">
    <source>
        <dbReference type="SAM" id="Phobius"/>
    </source>
</evidence>
<accession>A0A919TBQ8</accession>
<dbReference type="Proteomes" id="UP000677082">
    <property type="component" value="Unassembled WGS sequence"/>
</dbReference>
<keyword evidence="1" id="KW-0472">Membrane</keyword>
<organism evidence="2 3">
    <name type="scientific">Paractinoplanes toevensis</name>
    <dbReference type="NCBI Taxonomy" id="571911"/>
    <lineage>
        <taxon>Bacteria</taxon>
        <taxon>Bacillati</taxon>
        <taxon>Actinomycetota</taxon>
        <taxon>Actinomycetes</taxon>
        <taxon>Micromonosporales</taxon>
        <taxon>Micromonosporaceae</taxon>
        <taxon>Paractinoplanes</taxon>
    </lineage>
</organism>
<keyword evidence="1" id="KW-0812">Transmembrane</keyword>
<gene>
    <name evidence="2" type="ORF">Ato02nite_033030</name>
</gene>
<proteinExistence type="predicted"/>